<dbReference type="OrthoDB" id="9806083at2"/>
<dbReference type="AlphaFoldDB" id="A0A2A7B8C8"/>
<dbReference type="Gene3D" id="3.30.2310.20">
    <property type="entry name" value="RelE-like"/>
    <property type="match status" value="1"/>
</dbReference>
<dbReference type="Proteomes" id="UP000220904">
    <property type="component" value="Unassembled WGS sequence"/>
</dbReference>
<name>A0A2A7B8C8_9FIRM</name>
<gene>
    <name evidence="3" type="ORF">CHR60_03775</name>
</gene>
<evidence type="ECO:0000313" key="4">
    <source>
        <dbReference type="Proteomes" id="UP000220904"/>
    </source>
</evidence>
<dbReference type="InterPro" id="IPR007712">
    <property type="entry name" value="RelE/ParE_toxin"/>
</dbReference>
<dbReference type="PANTHER" id="PTHR33755:SF6">
    <property type="entry name" value="PLASMID STABILIZATION SYSTEM PROTEIN"/>
    <property type="match status" value="1"/>
</dbReference>
<evidence type="ECO:0000256" key="2">
    <source>
        <dbReference type="ARBA" id="ARBA00022649"/>
    </source>
</evidence>
<sequence length="114" mass="13066">MNKLQVSKAAQYDLLEIKAYIANDLENRTAAVSTVKKITQKIRRLQEHPLMGAPISSVSNANSEERFLVSGKYLVFYHVIGKEVFIDRVLYGGRDYLKILFEDALKEETQEEND</sequence>
<organism evidence="3 4">
    <name type="scientific">Faecalibacterium prausnitzii</name>
    <dbReference type="NCBI Taxonomy" id="853"/>
    <lineage>
        <taxon>Bacteria</taxon>
        <taxon>Bacillati</taxon>
        <taxon>Bacillota</taxon>
        <taxon>Clostridia</taxon>
        <taxon>Eubacteriales</taxon>
        <taxon>Oscillospiraceae</taxon>
        <taxon>Faecalibacterium</taxon>
    </lineage>
</organism>
<accession>A0A2A7B8C8</accession>
<dbReference type="RefSeq" id="WP_097791818.1">
    <property type="nucleotide sequence ID" value="NZ_NOUV01000006.1"/>
</dbReference>
<dbReference type="EMBL" id="NOUV01000006">
    <property type="protein sequence ID" value="PDX87605.1"/>
    <property type="molecule type" value="Genomic_DNA"/>
</dbReference>
<comment type="similarity">
    <text evidence="1">Belongs to the RelE toxin family.</text>
</comment>
<dbReference type="PANTHER" id="PTHR33755">
    <property type="entry name" value="TOXIN PARE1-RELATED"/>
    <property type="match status" value="1"/>
</dbReference>
<dbReference type="InterPro" id="IPR035093">
    <property type="entry name" value="RelE/ParE_toxin_dom_sf"/>
</dbReference>
<dbReference type="InterPro" id="IPR051803">
    <property type="entry name" value="TA_system_RelE-like_toxin"/>
</dbReference>
<dbReference type="NCBIfam" id="TIGR02385">
    <property type="entry name" value="RelE_StbE"/>
    <property type="match status" value="1"/>
</dbReference>
<protein>
    <submittedName>
        <fullName evidence="3">Type II toxin-antitoxin system mRNA interferase toxin, RelE/StbE family</fullName>
    </submittedName>
</protein>
<comment type="caution">
    <text evidence="3">The sequence shown here is derived from an EMBL/GenBank/DDBJ whole genome shotgun (WGS) entry which is preliminary data.</text>
</comment>
<dbReference type="Pfam" id="PF05016">
    <property type="entry name" value="ParE_toxin"/>
    <property type="match status" value="1"/>
</dbReference>
<evidence type="ECO:0000313" key="3">
    <source>
        <dbReference type="EMBL" id="PDX87605.1"/>
    </source>
</evidence>
<keyword evidence="2" id="KW-1277">Toxin-antitoxin system</keyword>
<proteinExistence type="inferred from homology"/>
<reference evidence="3 4" key="1">
    <citation type="journal article" date="2017" name="Front. Microbiol.">
        <title>New Insights into the Diversity of the Genus Faecalibacterium.</title>
        <authorList>
            <person name="Benevides L."/>
            <person name="Burman S."/>
            <person name="Martin R."/>
            <person name="Robert V."/>
            <person name="Thomas M."/>
            <person name="Miquel S."/>
            <person name="Chain F."/>
            <person name="Sokol H."/>
            <person name="Bermudez-Humaran L.G."/>
            <person name="Morrison M."/>
            <person name="Langella P."/>
            <person name="Azevedo V.A."/>
            <person name="Chatel J.M."/>
            <person name="Soares S."/>
        </authorList>
    </citation>
    <scope>NUCLEOTIDE SEQUENCE [LARGE SCALE GENOMIC DNA]</scope>
    <source>
        <strain evidence="3 4">AHMP21</strain>
    </source>
</reference>
<evidence type="ECO:0000256" key="1">
    <source>
        <dbReference type="ARBA" id="ARBA00006226"/>
    </source>
</evidence>